<feature type="region of interest" description="Disordered" evidence="1">
    <location>
        <begin position="133"/>
        <end position="165"/>
    </location>
</feature>
<keyword evidence="3" id="KW-1185">Reference proteome</keyword>
<name>A0ABN9SGU1_9DINO</name>
<evidence type="ECO:0000256" key="1">
    <source>
        <dbReference type="SAM" id="MobiDB-lite"/>
    </source>
</evidence>
<dbReference type="Proteomes" id="UP001189429">
    <property type="component" value="Unassembled WGS sequence"/>
</dbReference>
<dbReference type="EMBL" id="CAUYUJ010011112">
    <property type="protein sequence ID" value="CAK0831040.1"/>
    <property type="molecule type" value="Genomic_DNA"/>
</dbReference>
<reference evidence="2" key="1">
    <citation type="submission" date="2023-10" db="EMBL/GenBank/DDBJ databases">
        <authorList>
            <person name="Chen Y."/>
            <person name="Shah S."/>
            <person name="Dougan E. K."/>
            <person name="Thang M."/>
            <person name="Chan C."/>
        </authorList>
    </citation>
    <scope>NUCLEOTIDE SEQUENCE [LARGE SCALE GENOMIC DNA]</scope>
</reference>
<evidence type="ECO:0000313" key="2">
    <source>
        <dbReference type="EMBL" id="CAK0831040.1"/>
    </source>
</evidence>
<accession>A0ABN9SGU1</accession>
<feature type="compositionally biased region" description="Basic residues" evidence="1">
    <location>
        <begin position="142"/>
        <end position="153"/>
    </location>
</feature>
<sequence>MHLRCPLSTRPLAAWARPVTHGHLHIFIVASAVPHLVGLELRAFRRPRTALAADAFQLVGLVGSLGASALVDRPTLTVAVRAQDVLETSRKPSAPGGALGAQGGLAGARHFCIRGAVHRVLLHAHPPSMFAAPPAPRLRGVSSRRRAPGRLGRRPVGPAELRSNRGKVRGASEQIIKFVHRRVRWERWLRNMPRRLQTLGDSLSAEGGGDIQWLLIQWLLYPTPSP</sequence>
<protein>
    <submittedName>
        <fullName evidence="2">Uncharacterized protein</fullName>
    </submittedName>
</protein>
<evidence type="ECO:0000313" key="3">
    <source>
        <dbReference type="Proteomes" id="UP001189429"/>
    </source>
</evidence>
<gene>
    <name evidence="2" type="ORF">PCOR1329_LOCUS29485</name>
</gene>
<comment type="caution">
    <text evidence="2">The sequence shown here is derived from an EMBL/GenBank/DDBJ whole genome shotgun (WGS) entry which is preliminary data.</text>
</comment>
<proteinExistence type="predicted"/>
<organism evidence="2 3">
    <name type="scientific">Prorocentrum cordatum</name>
    <dbReference type="NCBI Taxonomy" id="2364126"/>
    <lineage>
        <taxon>Eukaryota</taxon>
        <taxon>Sar</taxon>
        <taxon>Alveolata</taxon>
        <taxon>Dinophyceae</taxon>
        <taxon>Prorocentrales</taxon>
        <taxon>Prorocentraceae</taxon>
        <taxon>Prorocentrum</taxon>
    </lineage>
</organism>